<dbReference type="OrthoDB" id="1356205at2"/>
<proteinExistence type="predicted"/>
<comment type="caution">
    <text evidence="2">The sequence shown here is derived from an EMBL/GenBank/DDBJ whole genome shotgun (WGS) entry which is preliminary data.</text>
</comment>
<protein>
    <recommendedName>
        <fullName evidence="4">DKNYY family protein</fullName>
    </recommendedName>
</protein>
<reference evidence="2 3" key="1">
    <citation type="submission" date="2018-02" db="EMBL/GenBank/DDBJ databases">
        <title>Genomic Encyclopedia of Archaeal and Bacterial Type Strains, Phase II (KMG-II): from individual species to whole genera.</title>
        <authorList>
            <person name="Goeker M."/>
        </authorList>
    </citation>
    <scope>NUCLEOTIDE SEQUENCE [LARGE SCALE GENOMIC DNA]</scope>
    <source>
        <strain evidence="2 3">DSM 16809</strain>
    </source>
</reference>
<feature type="signal peptide" evidence="1">
    <location>
        <begin position="1"/>
        <end position="18"/>
    </location>
</feature>
<evidence type="ECO:0008006" key="4">
    <source>
        <dbReference type="Google" id="ProtNLM"/>
    </source>
</evidence>
<evidence type="ECO:0000313" key="2">
    <source>
        <dbReference type="EMBL" id="PPK95812.1"/>
    </source>
</evidence>
<feature type="chain" id="PRO_5015583791" description="DKNYY family protein" evidence="1">
    <location>
        <begin position="19"/>
        <end position="185"/>
    </location>
</feature>
<evidence type="ECO:0000256" key="1">
    <source>
        <dbReference type="SAM" id="SignalP"/>
    </source>
</evidence>
<dbReference type="EMBL" id="PTJE01000002">
    <property type="protein sequence ID" value="PPK95812.1"/>
    <property type="molecule type" value="Genomic_DNA"/>
</dbReference>
<accession>A0A2S6INH9</accession>
<dbReference type="RefSeq" id="WP_104515098.1">
    <property type="nucleotide sequence ID" value="NZ_MQVW01000002.1"/>
</dbReference>
<name>A0A2S6INH9_9FLAO</name>
<gene>
    <name evidence="2" type="ORF">LY01_01405</name>
</gene>
<dbReference type="Proteomes" id="UP000239002">
    <property type="component" value="Unassembled WGS sequence"/>
</dbReference>
<organism evidence="2 3">
    <name type="scientific">Nonlabens xylanidelens</name>
    <dbReference type="NCBI Taxonomy" id="191564"/>
    <lineage>
        <taxon>Bacteria</taxon>
        <taxon>Pseudomonadati</taxon>
        <taxon>Bacteroidota</taxon>
        <taxon>Flavobacteriia</taxon>
        <taxon>Flavobacteriales</taxon>
        <taxon>Flavobacteriaceae</taxon>
        <taxon>Nonlabens</taxon>
    </lineage>
</organism>
<sequence>MKLTFTFLTLIICLPLFSQTEGQSFCSEFKNEDYFPLTVEKKKILWLDSYYFEEIVGTKKIKNKEYIEYAQNWKAGNTESLLLREENGVIYQYEKCCDSETIRFDSKFEKGKSWQTADKKSKYTIESFKGKLKTPYCDYKDLLVIKGEFTNITYMFYYKKGYGYIGTTDDKNNLISCVSPEWNKK</sequence>
<dbReference type="AlphaFoldDB" id="A0A2S6INH9"/>
<keyword evidence="1" id="KW-0732">Signal</keyword>
<keyword evidence="3" id="KW-1185">Reference proteome</keyword>
<evidence type="ECO:0000313" key="3">
    <source>
        <dbReference type="Proteomes" id="UP000239002"/>
    </source>
</evidence>